<proteinExistence type="predicted"/>
<dbReference type="SUPFAM" id="SSF69318">
    <property type="entry name" value="Integrin alpha N-terminal domain"/>
    <property type="match status" value="1"/>
</dbReference>
<sequence>MQRYGFQFQDVTHAAGIDFIHHAPTLDPALDPIMPEVAAMGAAVSVVDYDQDGWPDLYVTDSSEGSQNHLYHNLRNGKFTDVAAKLGVADINKSGTGVSMGSVWGDYDNDGYPDLLLFKWGQPQLFHNDQGHGFTDVTAKSGLPKWVNANAATWMDYDCDGHLDILLCGYYSEDVDLWKLKNTRMMPNSFEYAQNGGRKYLLRGRGDGTFQDVTARVGLNSHRWTLAVGAADLQGSGYPDIVLANDYGVTEVYANNAGKSFTEIGRQANIGYRPKSGMSVAFGDVLNQGGFALYVTNISAEGNLVQGNNLWVARPGKDLKYDNWAEDAGVYQGGWSFGAQFGDLNNDGALDLALTNGYISASKDKSYWYDFSKVAGGNSTIISDAKNWPPMENMSLSGYEQKHIWLGDGYGKFADVAQAVGYTDTHDGRSVALADLWNTGALDMIVANQRGPLLIYKNTVTPKNQWLEFDLSGNRGNRGAIGAQVRLFWKNSRGQEVEQLQEVQAASGFCAQNDHRLHFGLGPHPRIDRAVIRWPGGAGTSKTLTMSQIQLDRNNPVQEPQ</sequence>
<dbReference type="AlphaFoldDB" id="A0A402D6R3"/>
<dbReference type="Proteomes" id="UP000287394">
    <property type="component" value="Chromosome"/>
</dbReference>
<dbReference type="KEGG" id="ccot:CCAX7_13940"/>
<dbReference type="InterPro" id="IPR011519">
    <property type="entry name" value="UnbV_ASPIC"/>
</dbReference>
<organism evidence="1 2">
    <name type="scientific">Capsulimonas corticalis</name>
    <dbReference type="NCBI Taxonomy" id="2219043"/>
    <lineage>
        <taxon>Bacteria</taxon>
        <taxon>Bacillati</taxon>
        <taxon>Armatimonadota</taxon>
        <taxon>Armatimonadia</taxon>
        <taxon>Capsulimonadales</taxon>
        <taxon>Capsulimonadaceae</taxon>
        <taxon>Capsulimonas</taxon>
    </lineage>
</organism>
<dbReference type="PANTHER" id="PTHR16026:SF0">
    <property type="entry name" value="CARTILAGE ACIDIC PROTEIN 1"/>
    <property type="match status" value="1"/>
</dbReference>
<evidence type="ECO:0000313" key="2">
    <source>
        <dbReference type="Proteomes" id="UP000287394"/>
    </source>
</evidence>
<accession>A0A402D6R3</accession>
<evidence type="ECO:0000313" key="1">
    <source>
        <dbReference type="EMBL" id="BDI29343.1"/>
    </source>
</evidence>
<dbReference type="Pfam" id="PF13517">
    <property type="entry name" value="FG-GAP_3"/>
    <property type="match status" value="1"/>
</dbReference>
<dbReference type="InterPro" id="IPR028994">
    <property type="entry name" value="Integrin_alpha_N"/>
</dbReference>
<dbReference type="PANTHER" id="PTHR16026">
    <property type="entry name" value="CARTILAGE ACIDIC PROTEIN 1"/>
    <property type="match status" value="1"/>
</dbReference>
<protein>
    <submittedName>
        <fullName evidence="1">Uncharacterized protein</fullName>
    </submittedName>
</protein>
<gene>
    <name evidence="1" type="ORF">CCAX7_13940</name>
</gene>
<dbReference type="Gene3D" id="2.130.10.130">
    <property type="entry name" value="Integrin alpha, N-terminal"/>
    <property type="match status" value="2"/>
</dbReference>
<dbReference type="InterPro" id="IPR013517">
    <property type="entry name" value="FG-GAP"/>
</dbReference>
<name>A0A402D6R3_9BACT</name>
<reference evidence="1 2" key="1">
    <citation type="journal article" date="2019" name="Int. J. Syst. Evol. Microbiol.">
        <title>Capsulimonas corticalis gen. nov., sp. nov., an aerobic capsulated bacterium, of a novel bacterial order, Capsulimonadales ord. nov., of the class Armatimonadia of the phylum Armatimonadetes.</title>
        <authorList>
            <person name="Li J."/>
            <person name="Kudo C."/>
            <person name="Tonouchi A."/>
        </authorList>
    </citation>
    <scope>NUCLEOTIDE SEQUENCE [LARGE SCALE GENOMIC DNA]</scope>
    <source>
        <strain evidence="1 2">AX-7</strain>
    </source>
</reference>
<keyword evidence="2" id="KW-1185">Reference proteome</keyword>
<dbReference type="EMBL" id="AP025739">
    <property type="protein sequence ID" value="BDI29343.1"/>
    <property type="molecule type" value="Genomic_DNA"/>
</dbReference>
<dbReference type="InterPro" id="IPR027039">
    <property type="entry name" value="Crtac1"/>
</dbReference>
<dbReference type="Pfam" id="PF07593">
    <property type="entry name" value="UnbV_ASPIC"/>
    <property type="match status" value="1"/>
</dbReference>